<feature type="domain" description="DUF7920" evidence="2">
    <location>
        <begin position="123"/>
        <end position="266"/>
    </location>
</feature>
<feature type="region of interest" description="Disordered" evidence="1">
    <location>
        <begin position="442"/>
        <end position="462"/>
    </location>
</feature>
<dbReference type="InterPro" id="IPR057680">
    <property type="entry name" value="DUF7920"/>
</dbReference>
<evidence type="ECO:0000259" key="2">
    <source>
        <dbReference type="Pfam" id="PF25536"/>
    </source>
</evidence>
<dbReference type="Pfam" id="PF25536">
    <property type="entry name" value="DUF7920"/>
    <property type="match status" value="1"/>
</dbReference>
<dbReference type="EMBL" id="CAJNDS010000232">
    <property type="protein sequence ID" value="CAE7031488.1"/>
    <property type="molecule type" value="Genomic_DNA"/>
</dbReference>
<reference evidence="3" key="1">
    <citation type="submission" date="2021-02" db="EMBL/GenBank/DDBJ databases">
        <authorList>
            <person name="Dougan E. K."/>
            <person name="Rhodes N."/>
            <person name="Thang M."/>
            <person name="Chan C."/>
        </authorList>
    </citation>
    <scope>NUCLEOTIDE SEQUENCE</scope>
</reference>
<proteinExistence type="predicted"/>
<evidence type="ECO:0000313" key="4">
    <source>
        <dbReference type="Proteomes" id="UP000604046"/>
    </source>
</evidence>
<dbReference type="SUPFAM" id="SSF56091">
    <property type="entry name" value="DNA ligase/mRNA capping enzyme, catalytic domain"/>
    <property type="match status" value="1"/>
</dbReference>
<dbReference type="PANTHER" id="PTHR38566:SF1">
    <property type="entry name" value="CHROMOSOME UNDETERMINED SCAFFOLD_18, WHOLE GENOME SHOTGUN SEQUENCE"/>
    <property type="match status" value="1"/>
</dbReference>
<feature type="region of interest" description="Disordered" evidence="1">
    <location>
        <begin position="613"/>
        <end position="632"/>
    </location>
</feature>
<feature type="compositionally biased region" description="Low complexity" evidence="1">
    <location>
        <begin position="445"/>
        <end position="454"/>
    </location>
</feature>
<keyword evidence="4" id="KW-1185">Reference proteome</keyword>
<protein>
    <recommendedName>
        <fullName evidence="2">DUF7920 domain-containing protein</fullName>
    </recommendedName>
</protein>
<accession>A0A812IAW5</accession>
<evidence type="ECO:0000256" key="1">
    <source>
        <dbReference type="SAM" id="MobiDB-lite"/>
    </source>
</evidence>
<dbReference type="PANTHER" id="PTHR38566">
    <property type="entry name" value="RNA_LIG_T4_1 DOMAIN-CONTAINING PROTEIN"/>
    <property type="match status" value="1"/>
</dbReference>
<name>A0A812IAW5_9DINO</name>
<sequence>MVLGRVQPISGTQLHDVAITRSRLRGRSEDVLFAEDPMLLRRLRRGLSFVESVGTGGEATLVRRGLPKFFDMDAQTLSAVYSGEDAGEPLSSAGSLSEKVCGSLLGSVKDAISGGSFVELSRLDKANGENAQVSFFTGTGQWVLCSKNVSMLAANAAEIELPQWSDRRYRFARHVAELWFAQLMALPDTSRKNLEETLSSRTLVGEMIGGSGAHLVDYGSLRRLQWFAVVPNQGDELCWPPASSLAFFHQMGLPAVRLKLLGPDACTSLEDAVRALQENCLATEKATLQDVGEGFVTYVTARSNDDDTGRVIHLSKMKSMDYRLLRRMRERAKVFAQRAGSMLVEDVVEEYRKEVVSAGLDPNLTTCRTETLAKLCRMIFAEDISSEAVDEQFLQLLYRAESFEGKLAPGRAAPVLCVIAPPGEMTTTTWNCLEELFRGEEGSSDSKSVRSPDSLQKGNLSSAWHDSTASRKRAFLNVSPQGLESLFFPAKAGEEAPRKRRRVQEALEEKQQQVATRLASSFRSRCQFLFWGWSDALLPEHAKQTADLARPCRTRFESRMFARLKPRRRQILGKLQSHALRLWTKLPESQARWLPTLPRLTETRALSTMVGSFGAPPPKKDFSSPGPGQNSARPVIQSTVIVVIPLGLPGMGKSSLLEHLFQLGQRSAWKAYRQGQLVQTEKGGEALHSIATLSSDEFTGEELRCLGMDAASSSSKDVVRCRKLAASRYQGAIEEFFEQAAAAATDSEKLHLLLLDKNHPPSALHREAQTLQALAAKVGCHLCLKALAIEADSEATALPSNLLQEEEKHFGPWAYPWSPGVLAECASRLLLRASHETLSGNETSLFVLLGFLRLHHRLAQLSDLADSSIEVVHAPYISIGGLASWQGHDAPDPWHQLELRALFHQALLVMQKPFANQEPVQPLLSAISRLLLASGLTSPGAESQGQHARECAEGLWPSILRPRAIQESALPDVVPPVRYVALEVEQHHVTLEALLRRLSDAMRIVAGDCEEAEAFHSQLFSWPQVLHITTCYVGGGTLPASERDILTKSKQLFREAAAFDCAVTHLVGARGALALAVVDEPRLRADGLPIADAQRPHITLCTRSPWQPRHSNDVLKAARPFLGEDVGVAASGKWMRNLAVGSAVLDVFVLKLENPVLLASNAVKLC</sequence>
<dbReference type="AlphaFoldDB" id="A0A812IAW5"/>
<organism evidence="3 4">
    <name type="scientific">Symbiodinium natans</name>
    <dbReference type="NCBI Taxonomy" id="878477"/>
    <lineage>
        <taxon>Eukaryota</taxon>
        <taxon>Sar</taxon>
        <taxon>Alveolata</taxon>
        <taxon>Dinophyceae</taxon>
        <taxon>Suessiales</taxon>
        <taxon>Symbiodiniaceae</taxon>
        <taxon>Symbiodinium</taxon>
    </lineage>
</organism>
<evidence type="ECO:0000313" key="3">
    <source>
        <dbReference type="EMBL" id="CAE7031488.1"/>
    </source>
</evidence>
<gene>
    <name evidence="3" type="ORF">SNAT2548_LOCUS3791</name>
</gene>
<comment type="caution">
    <text evidence="3">The sequence shown here is derived from an EMBL/GenBank/DDBJ whole genome shotgun (WGS) entry which is preliminary data.</text>
</comment>
<dbReference type="OrthoDB" id="340359at2759"/>
<dbReference type="Proteomes" id="UP000604046">
    <property type="component" value="Unassembled WGS sequence"/>
</dbReference>